<dbReference type="PROSITE" id="PS50011">
    <property type="entry name" value="PROTEIN_KINASE_DOM"/>
    <property type="match status" value="1"/>
</dbReference>
<dbReference type="STRING" id="134849.SAMN05443668_11061"/>
<evidence type="ECO:0000256" key="3">
    <source>
        <dbReference type="ARBA" id="ARBA00022679"/>
    </source>
</evidence>
<dbReference type="GO" id="GO:0004674">
    <property type="term" value="F:protein serine/threonine kinase activity"/>
    <property type="evidence" value="ECO:0007669"/>
    <property type="project" value="UniProtKB-KW"/>
</dbReference>
<keyword evidence="6 7" id="KW-0067">ATP-binding</keyword>
<dbReference type="Pfam" id="PF00069">
    <property type="entry name" value="Pkinase"/>
    <property type="match status" value="1"/>
</dbReference>
<dbReference type="PROSITE" id="PS00107">
    <property type="entry name" value="PROTEIN_KINASE_ATP"/>
    <property type="match status" value="1"/>
</dbReference>
<feature type="compositionally biased region" description="Low complexity" evidence="8">
    <location>
        <begin position="343"/>
        <end position="356"/>
    </location>
</feature>
<dbReference type="OrthoDB" id="9762169at2"/>
<evidence type="ECO:0000256" key="5">
    <source>
        <dbReference type="ARBA" id="ARBA00022777"/>
    </source>
</evidence>
<protein>
    <recommendedName>
        <fullName evidence="1">non-specific serine/threonine protein kinase</fullName>
        <ecNumber evidence="1">2.7.11.1</ecNumber>
    </recommendedName>
</protein>
<proteinExistence type="predicted"/>
<evidence type="ECO:0000256" key="2">
    <source>
        <dbReference type="ARBA" id="ARBA00022527"/>
    </source>
</evidence>
<dbReference type="Proteomes" id="UP000184440">
    <property type="component" value="Unassembled WGS sequence"/>
</dbReference>
<dbReference type="EC" id="2.7.11.1" evidence="1"/>
<keyword evidence="3" id="KW-0808">Transferase</keyword>
<evidence type="ECO:0000256" key="4">
    <source>
        <dbReference type="ARBA" id="ARBA00022741"/>
    </source>
</evidence>
<feature type="compositionally biased region" description="Low complexity" evidence="8">
    <location>
        <begin position="291"/>
        <end position="314"/>
    </location>
</feature>
<dbReference type="CDD" id="cd14014">
    <property type="entry name" value="STKc_PknB_like"/>
    <property type="match status" value="1"/>
</dbReference>
<feature type="region of interest" description="Disordered" evidence="8">
    <location>
        <begin position="281"/>
        <end position="382"/>
    </location>
</feature>
<evidence type="ECO:0000256" key="8">
    <source>
        <dbReference type="SAM" id="MobiDB-lite"/>
    </source>
</evidence>
<dbReference type="EMBL" id="FRCS01000010">
    <property type="protein sequence ID" value="SHN44104.1"/>
    <property type="molecule type" value="Genomic_DNA"/>
</dbReference>
<keyword evidence="4 7" id="KW-0547">Nucleotide-binding</keyword>
<feature type="compositionally biased region" description="Low complexity" evidence="8">
    <location>
        <begin position="417"/>
        <end position="439"/>
    </location>
</feature>
<dbReference type="RefSeq" id="WP_073261106.1">
    <property type="nucleotide sequence ID" value="NZ_FRCS01000010.1"/>
</dbReference>
<feature type="compositionally biased region" description="Pro residues" evidence="8">
    <location>
        <begin position="369"/>
        <end position="378"/>
    </location>
</feature>
<dbReference type="PROSITE" id="PS00108">
    <property type="entry name" value="PROTEIN_KINASE_ST"/>
    <property type="match status" value="1"/>
</dbReference>
<dbReference type="InterPro" id="IPR011009">
    <property type="entry name" value="Kinase-like_dom_sf"/>
</dbReference>
<keyword evidence="5 10" id="KW-0418">Kinase</keyword>
<sequence>MTDAANSQLVGGRYRLGPHLGTGGMGTVWRATDELLHRDVAIKEVPIPHGLPASEAERLRERYLREARAAARLRHAGVVGVYDVLPEIDRVWIVMEYVEARNLADVIRADGPMTPERTATLGLQLLDALDHAHRAGVLHRDVKPANVLVCAGEHGERAVLTDFGVASVSGDASLTRTGHLVGSPAYLSPERLTGGTVGSPSDLWSLGCTLFAAVEGKAPFARDEQFAVITAITLEPVPPALRAGNLTPVLAGLLDKDPDQRWDAVRTRAALRRVADGLPVESMSETTWGTPPADAEPPAWWNPAAPSEPTSTTPQEYGLDPGPQVDWARASMPLVPDLSGPRPVSGSPGLAPASGGTPPPHPYGAVSAPPAPPVPPPTEQQGSKLGLWLLAAVLVVLLAGAAGVVAKKQGWLDLSASSANGTPSASATPTPSTSTSAPPQGNEYGRDQYSLRYPPTWNVYCMDDPEEIEKQGHDGCFFDHLTPAQHTDDNTVLRRSPYVLVIVDEASGSAREQLEKEDAAAGSSFPEYTRVSLEDQKYGDHQGVVLEFTYTGVVVDQNHRVRIFRFVQDGKYYEVSLRAPETSYADFLPGFEQIAGSLTPK</sequence>
<evidence type="ECO:0000256" key="7">
    <source>
        <dbReference type="PROSITE-ProRule" id="PRU10141"/>
    </source>
</evidence>
<keyword evidence="11" id="KW-1185">Reference proteome</keyword>
<name>A0A1M7RD18_9ACTN</name>
<dbReference type="InterPro" id="IPR017441">
    <property type="entry name" value="Protein_kinase_ATP_BS"/>
</dbReference>
<organism evidence="10 11">
    <name type="scientific">Cryptosporangium aurantiacum</name>
    <dbReference type="NCBI Taxonomy" id="134849"/>
    <lineage>
        <taxon>Bacteria</taxon>
        <taxon>Bacillati</taxon>
        <taxon>Actinomycetota</taxon>
        <taxon>Actinomycetes</taxon>
        <taxon>Cryptosporangiales</taxon>
        <taxon>Cryptosporangiaceae</taxon>
        <taxon>Cryptosporangium</taxon>
    </lineage>
</organism>
<evidence type="ECO:0000313" key="11">
    <source>
        <dbReference type="Proteomes" id="UP000184440"/>
    </source>
</evidence>
<dbReference type="GO" id="GO:0005524">
    <property type="term" value="F:ATP binding"/>
    <property type="evidence" value="ECO:0007669"/>
    <property type="project" value="UniProtKB-UniRule"/>
</dbReference>
<dbReference type="InterPro" id="IPR000719">
    <property type="entry name" value="Prot_kinase_dom"/>
</dbReference>
<evidence type="ECO:0000313" key="10">
    <source>
        <dbReference type="EMBL" id="SHN44104.1"/>
    </source>
</evidence>
<reference evidence="10 11" key="1">
    <citation type="submission" date="2016-11" db="EMBL/GenBank/DDBJ databases">
        <authorList>
            <person name="Jaros S."/>
            <person name="Januszkiewicz K."/>
            <person name="Wedrychowicz H."/>
        </authorList>
    </citation>
    <scope>NUCLEOTIDE SEQUENCE [LARGE SCALE GENOMIC DNA]</scope>
    <source>
        <strain evidence="10 11">DSM 46144</strain>
    </source>
</reference>
<evidence type="ECO:0000256" key="1">
    <source>
        <dbReference type="ARBA" id="ARBA00012513"/>
    </source>
</evidence>
<dbReference type="PANTHER" id="PTHR43289">
    <property type="entry name" value="MITOGEN-ACTIVATED PROTEIN KINASE KINASE KINASE 20-RELATED"/>
    <property type="match status" value="1"/>
</dbReference>
<evidence type="ECO:0000259" key="9">
    <source>
        <dbReference type="PROSITE" id="PS50011"/>
    </source>
</evidence>
<dbReference type="Gene3D" id="3.30.200.20">
    <property type="entry name" value="Phosphorylase Kinase, domain 1"/>
    <property type="match status" value="1"/>
</dbReference>
<dbReference type="SUPFAM" id="SSF56112">
    <property type="entry name" value="Protein kinase-like (PK-like)"/>
    <property type="match status" value="1"/>
</dbReference>
<accession>A0A1M7RD18</accession>
<gene>
    <name evidence="10" type="ORF">SAMN05443668_11061</name>
</gene>
<dbReference type="SMART" id="SM00220">
    <property type="entry name" value="S_TKc"/>
    <property type="match status" value="1"/>
</dbReference>
<dbReference type="AlphaFoldDB" id="A0A1M7RD18"/>
<dbReference type="Gene3D" id="1.10.510.10">
    <property type="entry name" value="Transferase(Phosphotransferase) domain 1"/>
    <property type="match status" value="1"/>
</dbReference>
<dbReference type="PANTHER" id="PTHR43289:SF6">
    <property type="entry name" value="SERINE_THREONINE-PROTEIN KINASE NEKL-3"/>
    <property type="match status" value="1"/>
</dbReference>
<feature type="region of interest" description="Disordered" evidence="8">
    <location>
        <begin position="417"/>
        <end position="450"/>
    </location>
</feature>
<feature type="domain" description="Protein kinase" evidence="9">
    <location>
        <begin position="14"/>
        <end position="271"/>
    </location>
</feature>
<keyword evidence="2 10" id="KW-0723">Serine/threonine-protein kinase</keyword>
<feature type="binding site" evidence="7">
    <location>
        <position position="43"/>
    </location>
    <ligand>
        <name>ATP</name>
        <dbReference type="ChEBI" id="CHEBI:30616"/>
    </ligand>
</feature>
<dbReference type="InterPro" id="IPR008271">
    <property type="entry name" value="Ser/Thr_kinase_AS"/>
</dbReference>
<evidence type="ECO:0000256" key="6">
    <source>
        <dbReference type="ARBA" id="ARBA00022840"/>
    </source>
</evidence>